<dbReference type="PANTHER" id="PTHR43210">
    <property type="entry name" value="DETHIOBIOTIN SYNTHETASE"/>
    <property type="match status" value="1"/>
</dbReference>
<keyword evidence="3" id="KW-1185">Reference proteome</keyword>
<dbReference type="GO" id="GO:0000287">
    <property type="term" value="F:magnesium ion binding"/>
    <property type="evidence" value="ECO:0007669"/>
    <property type="project" value="UniProtKB-UniRule"/>
</dbReference>
<feature type="binding site" evidence="1">
    <location>
        <begin position="12"/>
        <end position="17"/>
    </location>
    <ligand>
        <name>ATP</name>
        <dbReference type="ChEBI" id="CHEBI:30616"/>
    </ligand>
</feature>
<keyword evidence="1" id="KW-0460">Magnesium</keyword>
<dbReference type="InterPro" id="IPR004472">
    <property type="entry name" value="DTB_synth_BioD"/>
</dbReference>
<evidence type="ECO:0000256" key="1">
    <source>
        <dbReference type="HAMAP-Rule" id="MF_00336"/>
    </source>
</evidence>
<dbReference type="SUPFAM" id="SSF52540">
    <property type="entry name" value="P-loop containing nucleoside triphosphate hydrolases"/>
    <property type="match status" value="1"/>
</dbReference>
<dbReference type="UniPathway" id="UPA00078">
    <property type="reaction ID" value="UER00161"/>
</dbReference>
<feature type="binding site" evidence="1">
    <location>
        <position position="196"/>
    </location>
    <ligand>
        <name>ATP</name>
        <dbReference type="ChEBI" id="CHEBI:30616"/>
    </ligand>
</feature>
<dbReference type="Pfam" id="PF13500">
    <property type="entry name" value="AAA_26"/>
    <property type="match status" value="1"/>
</dbReference>
<accession>A0A4R1I039</accession>
<feature type="binding site" evidence="1">
    <location>
        <begin position="108"/>
        <end position="111"/>
    </location>
    <ligand>
        <name>ATP</name>
        <dbReference type="ChEBI" id="CHEBI:30616"/>
    </ligand>
</feature>
<comment type="cofactor">
    <cofactor evidence="1">
        <name>Mg(2+)</name>
        <dbReference type="ChEBI" id="CHEBI:18420"/>
    </cofactor>
</comment>
<comment type="catalytic activity">
    <reaction evidence="1">
        <text>(7R,8S)-7,8-diammoniononanoate + CO2 + ATP = (4R,5S)-dethiobiotin + ADP + phosphate + 3 H(+)</text>
        <dbReference type="Rhea" id="RHEA:15805"/>
        <dbReference type="ChEBI" id="CHEBI:15378"/>
        <dbReference type="ChEBI" id="CHEBI:16526"/>
        <dbReference type="ChEBI" id="CHEBI:30616"/>
        <dbReference type="ChEBI" id="CHEBI:43474"/>
        <dbReference type="ChEBI" id="CHEBI:149469"/>
        <dbReference type="ChEBI" id="CHEBI:149473"/>
        <dbReference type="ChEBI" id="CHEBI:456216"/>
        <dbReference type="EC" id="6.3.3.3"/>
    </reaction>
</comment>
<gene>
    <name evidence="1" type="primary">bioD</name>
    <name evidence="2" type="ORF">EV378_2710</name>
</gene>
<dbReference type="CDD" id="cd03109">
    <property type="entry name" value="DTBS"/>
    <property type="match status" value="1"/>
</dbReference>
<comment type="subcellular location">
    <subcellularLocation>
        <location evidence="1">Cytoplasm</location>
    </subcellularLocation>
</comment>
<dbReference type="InterPro" id="IPR027417">
    <property type="entry name" value="P-loop_NTPase"/>
</dbReference>
<comment type="similarity">
    <text evidence="1">Belongs to the dethiobiotin synthetase family.</text>
</comment>
<evidence type="ECO:0000313" key="2">
    <source>
        <dbReference type="EMBL" id="TCK26865.1"/>
    </source>
</evidence>
<dbReference type="NCBIfam" id="TIGR00347">
    <property type="entry name" value="bioD"/>
    <property type="match status" value="1"/>
</dbReference>
<dbReference type="GO" id="GO:0005829">
    <property type="term" value="C:cytosol"/>
    <property type="evidence" value="ECO:0007669"/>
    <property type="project" value="TreeGrafter"/>
</dbReference>
<comment type="function">
    <text evidence="1">Catalyzes a mechanistically unusual reaction, the ATP-dependent insertion of CO2 between the N7 and N8 nitrogen atoms of 7,8-diaminopelargonic acid (DAPA, also called 7,8-diammoniononanoate) to form a ureido ring.</text>
</comment>
<dbReference type="GO" id="GO:0005524">
    <property type="term" value="F:ATP binding"/>
    <property type="evidence" value="ECO:0007669"/>
    <property type="project" value="UniProtKB-UniRule"/>
</dbReference>
<keyword evidence="1" id="KW-0963">Cytoplasm</keyword>
<feature type="active site" evidence="1">
    <location>
        <position position="37"/>
    </location>
</feature>
<keyword evidence="1" id="KW-0436">Ligase</keyword>
<keyword evidence="1" id="KW-0093">Biotin biosynthesis</keyword>
<dbReference type="Proteomes" id="UP000295560">
    <property type="component" value="Unassembled WGS sequence"/>
</dbReference>
<comment type="subunit">
    <text evidence="1">Homodimer.</text>
</comment>
<feature type="binding site" evidence="1">
    <location>
        <position position="50"/>
    </location>
    <ligand>
        <name>Mg(2+)</name>
        <dbReference type="ChEBI" id="CHEBI:18420"/>
    </ligand>
</feature>
<feature type="binding site" evidence="1">
    <location>
        <position position="108"/>
    </location>
    <ligand>
        <name>Mg(2+)</name>
        <dbReference type="ChEBI" id="CHEBI:18420"/>
    </ligand>
</feature>
<evidence type="ECO:0000313" key="3">
    <source>
        <dbReference type="Proteomes" id="UP000295560"/>
    </source>
</evidence>
<dbReference type="EMBL" id="SMFZ01000001">
    <property type="protein sequence ID" value="TCK26865.1"/>
    <property type="molecule type" value="Genomic_DNA"/>
</dbReference>
<comment type="pathway">
    <text evidence="1">Cofactor biosynthesis; biotin biosynthesis; biotin from 7,8-diaminononanoate: step 1/2.</text>
</comment>
<keyword evidence="1" id="KW-0547">Nucleotide-binding</keyword>
<dbReference type="GO" id="GO:0004141">
    <property type="term" value="F:dethiobiotin synthase activity"/>
    <property type="evidence" value="ECO:0007669"/>
    <property type="project" value="UniProtKB-UniRule"/>
</dbReference>
<dbReference type="PIRSF" id="PIRSF006755">
    <property type="entry name" value="DTB_synth"/>
    <property type="match status" value="1"/>
</dbReference>
<keyword evidence="1" id="KW-0479">Metal-binding</keyword>
<dbReference type="OrthoDB" id="9802610at2"/>
<feature type="binding site" evidence="1">
    <location>
        <position position="50"/>
    </location>
    <ligand>
        <name>ATP</name>
        <dbReference type="ChEBI" id="CHEBI:30616"/>
    </ligand>
</feature>
<dbReference type="GO" id="GO:0009102">
    <property type="term" value="P:biotin biosynthetic process"/>
    <property type="evidence" value="ECO:0007669"/>
    <property type="project" value="UniProtKB-UniRule"/>
</dbReference>
<organism evidence="2 3">
    <name type="scientific">Pseudonocardia endophytica</name>
    <dbReference type="NCBI Taxonomy" id="401976"/>
    <lineage>
        <taxon>Bacteria</taxon>
        <taxon>Bacillati</taxon>
        <taxon>Actinomycetota</taxon>
        <taxon>Actinomycetes</taxon>
        <taxon>Pseudonocardiales</taxon>
        <taxon>Pseudonocardiaceae</taxon>
        <taxon>Pseudonocardia</taxon>
    </lineage>
</organism>
<dbReference type="HAMAP" id="MF_00336">
    <property type="entry name" value="BioD"/>
    <property type="match status" value="1"/>
</dbReference>
<feature type="binding site" evidence="1">
    <location>
        <begin position="167"/>
        <end position="168"/>
    </location>
    <ligand>
        <name>ATP</name>
        <dbReference type="ChEBI" id="CHEBI:30616"/>
    </ligand>
</feature>
<dbReference type="PANTHER" id="PTHR43210:SF5">
    <property type="entry name" value="DETHIOBIOTIN SYNTHETASE"/>
    <property type="match status" value="1"/>
</dbReference>
<dbReference type="Gene3D" id="3.40.50.300">
    <property type="entry name" value="P-loop containing nucleotide triphosphate hydrolases"/>
    <property type="match status" value="1"/>
</dbReference>
<proteinExistence type="inferred from homology"/>
<feature type="binding site" evidence="1">
    <location>
        <position position="16"/>
    </location>
    <ligand>
        <name>Mg(2+)</name>
        <dbReference type="ChEBI" id="CHEBI:18420"/>
    </ligand>
</feature>
<dbReference type="AlphaFoldDB" id="A0A4R1I039"/>
<protein>
    <recommendedName>
        <fullName evidence="1">ATP-dependent dethiobiotin synthetase BioD</fullName>
        <ecNumber evidence="1">6.3.3.3</ecNumber>
    </recommendedName>
    <alternativeName>
        <fullName evidence="1">DTB synthetase</fullName>
        <shortName evidence="1">DTBS</shortName>
    </alternativeName>
    <alternativeName>
        <fullName evidence="1">Dethiobiotin synthase</fullName>
    </alternativeName>
</protein>
<dbReference type="EC" id="6.3.3.3" evidence="1"/>
<comment type="caution">
    <text evidence="2">The sequence shown here is derived from an EMBL/GenBank/DDBJ whole genome shotgun (WGS) entry which is preliminary data.</text>
</comment>
<name>A0A4R1I039_PSEEN</name>
<comment type="caution">
    <text evidence="1">Lacks conserved residue(s) required for the propagation of feature annotation.</text>
</comment>
<keyword evidence="1" id="KW-0067">ATP-binding</keyword>
<dbReference type="RefSeq" id="WP_132424749.1">
    <property type="nucleotide sequence ID" value="NZ_SMFZ01000001.1"/>
</dbReference>
<reference evidence="2 3" key="1">
    <citation type="submission" date="2019-03" db="EMBL/GenBank/DDBJ databases">
        <title>Sequencing the genomes of 1000 actinobacteria strains.</title>
        <authorList>
            <person name="Klenk H.-P."/>
        </authorList>
    </citation>
    <scope>NUCLEOTIDE SEQUENCE [LARGE SCALE GENOMIC DNA]</scope>
    <source>
        <strain evidence="2 3">DSM 44969</strain>
    </source>
</reference>
<sequence>MTVRFVTGTDTDVGKTITTAALAAALVADGRSVAVYKPVQAGTGEHGDGDVDTVRRLADVTVAEGVRLPEPMAPVAAATRAGVALPPARAHLDRIAELAAHHDDVLVEGAGGVLVHLDHDATTLADLAEGAEAVVVCRSGLGTLNHTDLVLEALARRDVAVAGLVIGSWPAAPSEIDLDNRVELARRAPLLGAIPERSGALSPDRFRALAPGWADPTIRLTWRSWLPQALSDSHQ</sequence>